<dbReference type="EMBL" id="JAAAPO010000003">
    <property type="protein sequence ID" value="NBC36589.1"/>
    <property type="molecule type" value="Genomic_DNA"/>
</dbReference>
<sequence>MSLIRQFLSRDFGPGAKLGAAGLIALGLMAMTSVVVVPETQQAVVVRLGQPNRVINRYHPGQPFGQTGAGMSLRLPFVETVVLIDKRVLSVEMDRQKVTSSDQQRLDVDAYARYRIIDPLRMVRTAGTAEKLQDQLQPILNSALRQGLASHTFQSLLTPERGAMMAQIRQALDHEARAYGVQVIDVRIKRADLPDGAPLERAFAQMEAARDQEATAIRATGMKRAQIIEADAEARAAKIYADSFGKDPAFYDFYRAMKSYEATFTNPQGKGSSTIILTPDNEYLRQFRAPRSR</sequence>
<dbReference type="Pfam" id="PF01145">
    <property type="entry name" value="Band_7"/>
    <property type="match status" value="1"/>
</dbReference>
<evidence type="ECO:0000256" key="6">
    <source>
        <dbReference type="PIRNR" id="PIRNR005651"/>
    </source>
</evidence>
<keyword evidence="9" id="KW-0378">Hydrolase</keyword>
<keyword evidence="10" id="KW-1185">Reference proteome</keyword>
<evidence type="ECO:0000256" key="4">
    <source>
        <dbReference type="ARBA" id="ARBA00022989"/>
    </source>
</evidence>
<comment type="function">
    <text evidence="6">HflC and HflK could regulate a protease.</text>
</comment>
<evidence type="ECO:0000256" key="2">
    <source>
        <dbReference type="ARBA" id="ARBA00007862"/>
    </source>
</evidence>
<dbReference type="SMART" id="SM00244">
    <property type="entry name" value="PHB"/>
    <property type="match status" value="1"/>
</dbReference>
<evidence type="ECO:0000256" key="3">
    <source>
        <dbReference type="ARBA" id="ARBA00022692"/>
    </source>
</evidence>
<reference evidence="10" key="1">
    <citation type="submission" date="2020-01" db="EMBL/GenBank/DDBJ databases">
        <title>Sphingomonas sp. strain CSW-10.</title>
        <authorList>
            <person name="Chen W.-M."/>
        </authorList>
    </citation>
    <scope>NUCLEOTIDE SEQUENCE [LARGE SCALE GENOMIC DNA]</scope>
    <source>
        <strain evidence="10">FSY-8</strain>
    </source>
</reference>
<dbReference type="PANTHER" id="PTHR42911">
    <property type="entry name" value="MODULATOR OF FTSH PROTEASE HFLC"/>
    <property type="match status" value="1"/>
</dbReference>
<dbReference type="PANTHER" id="PTHR42911:SF1">
    <property type="entry name" value="MODULATOR OF FTSH PROTEASE HFLC"/>
    <property type="match status" value="1"/>
</dbReference>
<proteinExistence type="inferred from homology"/>
<feature type="domain" description="Band 7" evidence="8">
    <location>
        <begin position="32"/>
        <end position="207"/>
    </location>
</feature>
<accession>A0ABW9XDH5</accession>
<comment type="caution">
    <text evidence="9">The sequence shown here is derived from an EMBL/GenBank/DDBJ whole genome shotgun (WGS) entry which is preliminary data.</text>
</comment>
<protein>
    <recommendedName>
        <fullName evidence="6">Protein HflC</fullName>
    </recommendedName>
</protein>
<evidence type="ECO:0000313" key="9">
    <source>
        <dbReference type="EMBL" id="NBC36589.1"/>
    </source>
</evidence>
<keyword evidence="5 7" id="KW-0472">Membrane</keyword>
<feature type="transmembrane region" description="Helical" evidence="7">
    <location>
        <begin position="20"/>
        <end position="38"/>
    </location>
</feature>
<dbReference type="PIRSF" id="PIRSF005651">
    <property type="entry name" value="HflC"/>
    <property type="match status" value="1"/>
</dbReference>
<dbReference type="Proteomes" id="UP000753724">
    <property type="component" value="Unassembled WGS sequence"/>
</dbReference>
<organism evidence="9 10">
    <name type="scientific">Novosphingobium ovatum</name>
    <dbReference type="NCBI Taxonomy" id="1908523"/>
    <lineage>
        <taxon>Bacteria</taxon>
        <taxon>Pseudomonadati</taxon>
        <taxon>Pseudomonadota</taxon>
        <taxon>Alphaproteobacteria</taxon>
        <taxon>Sphingomonadales</taxon>
        <taxon>Sphingomonadaceae</taxon>
        <taxon>Novosphingobium</taxon>
    </lineage>
</organism>
<dbReference type="InterPro" id="IPR001107">
    <property type="entry name" value="Band_7"/>
</dbReference>
<evidence type="ECO:0000256" key="7">
    <source>
        <dbReference type="SAM" id="Phobius"/>
    </source>
</evidence>
<keyword evidence="4 7" id="KW-1133">Transmembrane helix</keyword>
<evidence type="ECO:0000256" key="1">
    <source>
        <dbReference type="ARBA" id="ARBA00004167"/>
    </source>
</evidence>
<keyword evidence="3 7" id="KW-0812">Transmembrane</keyword>
<dbReference type="CDD" id="cd03405">
    <property type="entry name" value="SPFH_HflC"/>
    <property type="match status" value="1"/>
</dbReference>
<comment type="subcellular location">
    <subcellularLocation>
        <location evidence="1">Membrane</location>
        <topology evidence="1">Single-pass membrane protein</topology>
    </subcellularLocation>
</comment>
<dbReference type="GO" id="GO:0008233">
    <property type="term" value="F:peptidase activity"/>
    <property type="evidence" value="ECO:0007669"/>
    <property type="project" value="UniProtKB-KW"/>
</dbReference>
<dbReference type="InterPro" id="IPR036013">
    <property type="entry name" value="Band_7/SPFH_dom_sf"/>
</dbReference>
<dbReference type="InterPro" id="IPR010200">
    <property type="entry name" value="HflC"/>
</dbReference>
<gene>
    <name evidence="9" type="ORF">GTZ99_08465</name>
</gene>
<comment type="similarity">
    <text evidence="2 6">Belongs to the band 7/mec-2 family. HflC subfamily.</text>
</comment>
<evidence type="ECO:0000313" key="10">
    <source>
        <dbReference type="Proteomes" id="UP000753724"/>
    </source>
</evidence>
<dbReference type="GO" id="GO:0006508">
    <property type="term" value="P:proteolysis"/>
    <property type="evidence" value="ECO:0007669"/>
    <property type="project" value="UniProtKB-KW"/>
</dbReference>
<keyword evidence="9" id="KW-0645">Protease</keyword>
<evidence type="ECO:0000259" key="8">
    <source>
        <dbReference type="SMART" id="SM00244"/>
    </source>
</evidence>
<dbReference type="RefSeq" id="WP_161717867.1">
    <property type="nucleotide sequence ID" value="NZ_JAAAPO010000003.1"/>
</dbReference>
<dbReference type="Gene3D" id="3.30.479.30">
    <property type="entry name" value="Band 7 domain"/>
    <property type="match status" value="1"/>
</dbReference>
<evidence type="ECO:0000256" key="5">
    <source>
        <dbReference type="ARBA" id="ARBA00023136"/>
    </source>
</evidence>
<name>A0ABW9XDH5_9SPHN</name>
<dbReference type="SUPFAM" id="SSF117892">
    <property type="entry name" value="Band 7/SPFH domain"/>
    <property type="match status" value="1"/>
</dbReference>